<feature type="binding site" evidence="7">
    <location>
        <position position="175"/>
    </location>
    <ligand>
        <name>3-phosphoshikimate</name>
        <dbReference type="ChEBI" id="CHEBI:145989"/>
    </ligand>
</feature>
<dbReference type="InterPro" id="IPR001986">
    <property type="entry name" value="Enolpyruvate_Tfrase_dom"/>
</dbReference>
<dbReference type="Gene3D" id="3.65.10.10">
    <property type="entry name" value="Enolpyruvate transferase domain"/>
    <property type="match status" value="3"/>
</dbReference>
<feature type="domain" description="Enolpyruvate transferase" evidence="8">
    <location>
        <begin position="10"/>
        <end position="60"/>
    </location>
</feature>
<feature type="binding site" evidence="7">
    <location>
        <position position="149"/>
    </location>
    <ligand>
        <name>3-phosphoshikimate</name>
        <dbReference type="ChEBI" id="CHEBI:145989"/>
    </ligand>
</feature>
<keyword evidence="4 7" id="KW-0808">Transferase</keyword>
<dbReference type="SUPFAM" id="SSF55205">
    <property type="entry name" value="EPT/RTPC-like"/>
    <property type="match status" value="1"/>
</dbReference>
<evidence type="ECO:0000256" key="7">
    <source>
        <dbReference type="HAMAP-Rule" id="MF_00210"/>
    </source>
</evidence>
<keyword evidence="5 7" id="KW-0057">Aromatic amino acid biosynthesis</keyword>
<dbReference type="PANTHER" id="PTHR21090">
    <property type="entry name" value="AROM/DEHYDROQUINATE SYNTHASE"/>
    <property type="match status" value="1"/>
</dbReference>
<keyword evidence="10" id="KW-1185">Reference proteome</keyword>
<dbReference type="InterPro" id="IPR023193">
    <property type="entry name" value="EPSP_synthase_CS"/>
</dbReference>
<feature type="binding site" evidence="7">
    <location>
        <position position="100"/>
    </location>
    <ligand>
        <name>phosphoenolpyruvate</name>
        <dbReference type="ChEBI" id="CHEBI:58702"/>
    </ligand>
</feature>
<evidence type="ECO:0000259" key="8">
    <source>
        <dbReference type="Pfam" id="PF00275"/>
    </source>
</evidence>
<evidence type="ECO:0000256" key="3">
    <source>
        <dbReference type="ARBA" id="ARBA00022605"/>
    </source>
</evidence>
<dbReference type="Pfam" id="PF00275">
    <property type="entry name" value="EPSP_synthase"/>
    <property type="match status" value="2"/>
</dbReference>
<evidence type="ECO:0000313" key="10">
    <source>
        <dbReference type="Proteomes" id="UP000798808"/>
    </source>
</evidence>
<feature type="binding site" evidence="7">
    <location>
        <position position="25"/>
    </location>
    <ligand>
        <name>3-phosphoshikimate</name>
        <dbReference type="ChEBI" id="CHEBI:145989"/>
    </ligand>
</feature>
<comment type="catalytic activity">
    <reaction evidence="6">
        <text>3-phosphoshikimate + phosphoenolpyruvate = 5-O-(1-carboxyvinyl)-3-phosphoshikimate + phosphate</text>
        <dbReference type="Rhea" id="RHEA:21256"/>
        <dbReference type="ChEBI" id="CHEBI:43474"/>
        <dbReference type="ChEBI" id="CHEBI:57701"/>
        <dbReference type="ChEBI" id="CHEBI:58702"/>
        <dbReference type="ChEBI" id="CHEBI:145989"/>
        <dbReference type="EC" id="2.5.1.19"/>
    </reaction>
    <physiologicalReaction direction="left-to-right" evidence="6">
        <dbReference type="Rhea" id="RHEA:21257"/>
    </physiologicalReaction>
</comment>
<dbReference type="HAMAP" id="MF_00210">
    <property type="entry name" value="EPSP_synth"/>
    <property type="match status" value="1"/>
</dbReference>
<comment type="subunit">
    <text evidence="7">Monomer.</text>
</comment>
<keyword evidence="3 7" id="KW-0028">Amino-acid biosynthesis</keyword>
<comment type="subcellular location">
    <subcellularLocation>
        <location evidence="7">Cytoplasm</location>
    </subcellularLocation>
</comment>
<dbReference type="Proteomes" id="UP000798808">
    <property type="component" value="Unassembled WGS sequence"/>
</dbReference>
<comment type="caution">
    <text evidence="9">The sequence shown here is derived from an EMBL/GenBank/DDBJ whole genome shotgun (WGS) entry which is preliminary data.</text>
</comment>
<feature type="binding site" evidence="7">
    <location>
        <position position="148"/>
    </location>
    <ligand>
        <name>3-phosphoshikimate</name>
        <dbReference type="ChEBI" id="CHEBI:145989"/>
    </ligand>
</feature>
<feature type="binding site" evidence="7">
    <location>
        <position position="30"/>
    </location>
    <ligand>
        <name>3-phosphoshikimate</name>
        <dbReference type="ChEBI" id="CHEBI:145989"/>
    </ligand>
</feature>
<protein>
    <recommendedName>
        <fullName evidence="7">3-phosphoshikimate 1-carboxyvinyltransferase</fullName>
        <ecNumber evidence="7">2.5.1.19</ecNumber>
    </recommendedName>
    <alternativeName>
        <fullName evidence="7">5-enolpyruvylshikimate-3-phosphate synthase</fullName>
        <shortName evidence="7">EPSP synthase</shortName>
        <shortName evidence="7">EPSPS</shortName>
    </alternativeName>
</protein>
<dbReference type="InterPro" id="IPR013792">
    <property type="entry name" value="RNA3'P_cycl/enolpyr_Trfase_a/b"/>
</dbReference>
<feature type="binding site" evidence="7">
    <location>
        <position position="290"/>
    </location>
    <ligand>
        <name>3-phosphoshikimate</name>
        <dbReference type="ChEBI" id="CHEBI:145989"/>
    </ligand>
</feature>
<evidence type="ECO:0000256" key="1">
    <source>
        <dbReference type="ARBA" id="ARBA00004811"/>
    </source>
</evidence>
<reference evidence="9 10" key="1">
    <citation type="submission" date="2019-02" db="EMBL/GenBank/DDBJ databases">
        <authorList>
            <person name="Goldberg S.R."/>
            <person name="Haltli B.A."/>
            <person name="Correa H."/>
            <person name="Russell K.G."/>
        </authorList>
    </citation>
    <scope>NUCLEOTIDE SEQUENCE [LARGE SCALE GENOMIC DNA]</scope>
    <source>
        <strain evidence="9 10">JCM 16186</strain>
    </source>
</reference>
<feature type="binding site" evidence="7">
    <location>
        <position position="147"/>
    </location>
    <ligand>
        <name>3-phosphoshikimate</name>
        <dbReference type="ChEBI" id="CHEBI:145989"/>
    </ligand>
</feature>
<feature type="active site" description="Proton acceptor" evidence="7">
    <location>
        <position position="290"/>
    </location>
</feature>
<evidence type="ECO:0000256" key="6">
    <source>
        <dbReference type="ARBA" id="ARBA00044633"/>
    </source>
</evidence>
<feature type="binding site" evidence="7">
    <location>
        <position position="25"/>
    </location>
    <ligand>
        <name>phosphoenolpyruvate</name>
        <dbReference type="ChEBI" id="CHEBI:58702"/>
    </ligand>
</feature>
<sequence length="409" mass="45486">MENHTLHIEKKSTIASTVIELPASKSIANRALILDALAGGKSHISNLSEARDTETMKRLLGSDIPEWDVLDAGTTMRFLTAYAAVTSTKTLTGTKRMQERPIKILTDSLKELGAGIEYLSKDGYPPVKVTPINKQLTDKIAIRGDVSSQYISAIMMIAASLPNGLEIELTGHIGSKPYISMTLAVMKAFGIEAEWQDHTIKVPHQKYQPTEYRVEPDWSAASYWYSFVALSNDAQVTLKDLKDNSIQGDRQIADYMAHLGVKTLFTTEGAHLSKCEHQSEVAFDFTDCPDMAQTVAVICAAKGIVCEMTGLESLRIKETDRILALQNELAKFGAELREKDNTWTIVPALHEVNAEVLEFDTYHDHRMAMAFAPLSTMVPVNIKDPEVVNKSYPRFWEDMEKAGFKISEL</sequence>
<feature type="domain" description="Enolpyruvate transferase" evidence="8">
    <location>
        <begin position="71"/>
        <end position="399"/>
    </location>
</feature>
<dbReference type="PANTHER" id="PTHR21090:SF5">
    <property type="entry name" value="PENTAFUNCTIONAL AROM POLYPEPTIDE"/>
    <property type="match status" value="1"/>
</dbReference>
<dbReference type="InterPro" id="IPR036968">
    <property type="entry name" value="Enolpyruvate_Tfrase_sf"/>
</dbReference>
<dbReference type="InterPro" id="IPR006264">
    <property type="entry name" value="EPSP_synthase"/>
</dbReference>
<evidence type="ECO:0000313" key="9">
    <source>
        <dbReference type="EMBL" id="MTI26228.1"/>
    </source>
</evidence>
<feature type="binding site" evidence="7">
    <location>
        <position position="317"/>
    </location>
    <ligand>
        <name>3-phosphoshikimate</name>
        <dbReference type="ChEBI" id="CHEBI:145989"/>
    </ligand>
</feature>
<evidence type="ECO:0000256" key="4">
    <source>
        <dbReference type="ARBA" id="ARBA00022679"/>
    </source>
</evidence>
<feature type="binding site" evidence="7">
    <location>
        <position position="390"/>
    </location>
    <ligand>
        <name>phosphoenolpyruvate</name>
        <dbReference type="ChEBI" id="CHEBI:58702"/>
    </ligand>
</feature>
<dbReference type="PIRSF" id="PIRSF000505">
    <property type="entry name" value="EPSPS"/>
    <property type="match status" value="1"/>
</dbReference>
<keyword evidence="7" id="KW-0963">Cytoplasm</keyword>
<comment type="caution">
    <text evidence="7">Lacks conserved residue(s) required for the propagation of feature annotation.</text>
</comment>
<feature type="binding site" evidence="7">
    <location>
        <position position="366"/>
    </location>
    <ligand>
        <name>phosphoenolpyruvate</name>
        <dbReference type="ChEBI" id="CHEBI:58702"/>
    </ligand>
</feature>
<gene>
    <name evidence="7" type="primary">aroA</name>
    <name evidence="9" type="ORF">E1163_14820</name>
</gene>
<evidence type="ECO:0000256" key="2">
    <source>
        <dbReference type="ARBA" id="ARBA00009948"/>
    </source>
</evidence>
<dbReference type="CDD" id="cd01556">
    <property type="entry name" value="EPSP_synthase"/>
    <property type="match status" value="1"/>
</dbReference>
<dbReference type="EC" id="2.5.1.19" evidence="7"/>
<comment type="similarity">
    <text evidence="2 7">Belongs to the EPSP synthase family.</text>
</comment>
<evidence type="ECO:0000256" key="5">
    <source>
        <dbReference type="ARBA" id="ARBA00023141"/>
    </source>
</evidence>
<name>A0ABW9RPZ3_9BACT</name>
<proteinExistence type="inferred from homology"/>
<dbReference type="PROSITE" id="PS00885">
    <property type="entry name" value="EPSP_SYNTHASE_2"/>
    <property type="match status" value="1"/>
</dbReference>
<feature type="binding site" evidence="7">
    <location>
        <position position="321"/>
    </location>
    <ligand>
        <name>phosphoenolpyruvate</name>
        <dbReference type="ChEBI" id="CHEBI:58702"/>
    </ligand>
</feature>
<accession>A0ABW9RPZ3</accession>
<comment type="function">
    <text evidence="7">Catalyzes the transfer of the enolpyruvyl moiety of phosphoenolpyruvate (PEP) to the 5-hydroxyl of shikimate-3-phosphate (S3P) to produce enolpyruvyl shikimate-3-phosphate and inorganic phosphate.</text>
</comment>
<feature type="binding site" evidence="7">
    <location>
        <position position="149"/>
    </location>
    <ligand>
        <name>phosphoenolpyruvate</name>
        <dbReference type="ChEBI" id="CHEBI:58702"/>
    </ligand>
</feature>
<comment type="pathway">
    <text evidence="1 7">Metabolic intermediate biosynthesis; chorismate biosynthesis; chorismate from D-erythrose 4-phosphate and phosphoenolpyruvate: step 6/7.</text>
</comment>
<feature type="binding site" evidence="7">
    <location>
        <position position="26"/>
    </location>
    <ligand>
        <name>3-phosphoshikimate</name>
        <dbReference type="ChEBI" id="CHEBI:145989"/>
    </ligand>
</feature>
<feature type="binding site" evidence="7">
    <location>
        <position position="73"/>
    </location>
    <ligand>
        <name>phosphoenolpyruvate</name>
        <dbReference type="ChEBI" id="CHEBI:58702"/>
    </ligand>
</feature>
<organism evidence="9 10">
    <name type="scientific">Fulvivirga kasyanovii</name>
    <dbReference type="NCBI Taxonomy" id="396812"/>
    <lineage>
        <taxon>Bacteria</taxon>
        <taxon>Pseudomonadati</taxon>
        <taxon>Bacteroidota</taxon>
        <taxon>Cytophagia</taxon>
        <taxon>Cytophagales</taxon>
        <taxon>Fulvivirgaceae</taxon>
        <taxon>Fulvivirga</taxon>
    </lineage>
</organism>
<dbReference type="EMBL" id="SMLW01000570">
    <property type="protein sequence ID" value="MTI26228.1"/>
    <property type="molecule type" value="Genomic_DNA"/>
</dbReference>